<protein>
    <submittedName>
        <fullName evidence="1">Uncharacterized protein</fullName>
    </submittedName>
</protein>
<comment type="caution">
    <text evidence="1">The sequence shown here is derived from an EMBL/GenBank/DDBJ whole genome shotgun (WGS) entry which is preliminary data.</text>
</comment>
<proteinExistence type="predicted"/>
<evidence type="ECO:0000313" key="1">
    <source>
        <dbReference type="EMBL" id="GLY71246.1"/>
    </source>
</evidence>
<name>A0A9W6R8E3_9PSEU</name>
<keyword evidence="2" id="KW-1185">Reference proteome</keyword>
<dbReference type="Proteomes" id="UP001165136">
    <property type="component" value="Unassembled WGS sequence"/>
</dbReference>
<accession>A0A9W6R8E3</accession>
<sequence>MAKAQCAALPVLTREDLGKLDKLFERQPPLPNLLLKHRAKPAGRTTKLFAS</sequence>
<dbReference type="EMBL" id="BSTI01000033">
    <property type="protein sequence ID" value="GLY71246.1"/>
    <property type="molecule type" value="Genomic_DNA"/>
</dbReference>
<reference evidence="1" key="1">
    <citation type="submission" date="2023-03" db="EMBL/GenBank/DDBJ databases">
        <title>Amycolatopsis taiwanensis NBRC 103393.</title>
        <authorList>
            <person name="Ichikawa N."/>
            <person name="Sato H."/>
            <person name="Tonouchi N."/>
        </authorList>
    </citation>
    <scope>NUCLEOTIDE SEQUENCE</scope>
    <source>
        <strain evidence="1">NBRC 103393</strain>
    </source>
</reference>
<evidence type="ECO:0000313" key="2">
    <source>
        <dbReference type="Proteomes" id="UP001165136"/>
    </source>
</evidence>
<organism evidence="1 2">
    <name type="scientific">Amycolatopsis taiwanensis</name>
    <dbReference type="NCBI Taxonomy" id="342230"/>
    <lineage>
        <taxon>Bacteria</taxon>
        <taxon>Bacillati</taxon>
        <taxon>Actinomycetota</taxon>
        <taxon>Actinomycetes</taxon>
        <taxon>Pseudonocardiales</taxon>
        <taxon>Pseudonocardiaceae</taxon>
        <taxon>Amycolatopsis</taxon>
    </lineage>
</organism>
<gene>
    <name evidence="1" type="ORF">Atai01_78650</name>
</gene>
<dbReference type="AlphaFoldDB" id="A0A9W6R8E3"/>